<evidence type="ECO:0000313" key="2">
    <source>
        <dbReference type="EMBL" id="MBB4908215.1"/>
    </source>
</evidence>
<feature type="compositionally biased region" description="Low complexity" evidence="1">
    <location>
        <begin position="30"/>
        <end position="40"/>
    </location>
</feature>
<feature type="region of interest" description="Disordered" evidence="1">
    <location>
        <begin position="1"/>
        <end position="92"/>
    </location>
</feature>
<reference evidence="2 3" key="1">
    <citation type="submission" date="2020-08" db="EMBL/GenBank/DDBJ databases">
        <title>Genomic Encyclopedia of Type Strains, Phase III (KMG-III): the genomes of soil and plant-associated and newly described type strains.</title>
        <authorList>
            <person name="Whitman W."/>
        </authorList>
    </citation>
    <scope>NUCLEOTIDE SEQUENCE [LARGE SCALE GENOMIC DNA]</scope>
    <source>
        <strain evidence="2 3">CECT 8960</strain>
    </source>
</reference>
<proteinExistence type="predicted"/>
<feature type="compositionally biased region" description="Basic and acidic residues" evidence="1">
    <location>
        <begin position="1"/>
        <end position="25"/>
    </location>
</feature>
<keyword evidence="3" id="KW-1185">Reference proteome</keyword>
<protein>
    <submittedName>
        <fullName evidence="2">Uncharacterized protein</fullName>
    </submittedName>
</protein>
<name>A0A7W7Q716_9PSEU</name>
<accession>A0A7W7Q716</accession>
<feature type="compositionally biased region" description="Acidic residues" evidence="1">
    <location>
        <begin position="41"/>
        <end position="51"/>
    </location>
</feature>
<sequence length="92" mass="9942">MADSKRPKGGQVDRRLVYRSPRREVVPAQGTGDFDPWFGDDGWDDGWDDGGDAGSAGVREPRHPIPPGPLADAGELPVPEPPCMVALPDPRR</sequence>
<dbReference type="AlphaFoldDB" id="A0A7W7Q716"/>
<evidence type="ECO:0000313" key="3">
    <source>
        <dbReference type="Proteomes" id="UP000520767"/>
    </source>
</evidence>
<dbReference type="EMBL" id="JACHJQ010000004">
    <property type="protein sequence ID" value="MBB4908215.1"/>
    <property type="molecule type" value="Genomic_DNA"/>
</dbReference>
<gene>
    <name evidence="2" type="ORF">FHR82_004457</name>
</gene>
<evidence type="ECO:0000256" key="1">
    <source>
        <dbReference type="SAM" id="MobiDB-lite"/>
    </source>
</evidence>
<dbReference type="RefSeq" id="WP_184812311.1">
    <property type="nucleotide sequence ID" value="NZ_JACHJQ010000004.1"/>
</dbReference>
<comment type="caution">
    <text evidence="2">The sequence shown here is derived from an EMBL/GenBank/DDBJ whole genome shotgun (WGS) entry which is preliminary data.</text>
</comment>
<organism evidence="2 3">
    <name type="scientific">Actinophytocola algeriensis</name>
    <dbReference type="NCBI Taxonomy" id="1768010"/>
    <lineage>
        <taxon>Bacteria</taxon>
        <taxon>Bacillati</taxon>
        <taxon>Actinomycetota</taxon>
        <taxon>Actinomycetes</taxon>
        <taxon>Pseudonocardiales</taxon>
        <taxon>Pseudonocardiaceae</taxon>
    </lineage>
</organism>
<dbReference type="Proteomes" id="UP000520767">
    <property type="component" value="Unassembled WGS sequence"/>
</dbReference>